<dbReference type="InterPro" id="IPR036779">
    <property type="entry name" value="LysM_dom_sf"/>
</dbReference>
<dbReference type="eggNOG" id="COG0739">
    <property type="taxonomic scope" value="Bacteria"/>
</dbReference>
<evidence type="ECO:0000259" key="1">
    <source>
        <dbReference type="PROSITE" id="PS51782"/>
    </source>
</evidence>
<reference evidence="2 3" key="2">
    <citation type="journal article" date="2008" name="Science">
        <title>Environmental genomics reveals a single-species ecosystem deep within Earth.</title>
        <authorList>
            <person name="Chivian D."/>
            <person name="Brodie E.L."/>
            <person name="Alm E.J."/>
            <person name="Culley D.E."/>
            <person name="Dehal P.S."/>
            <person name="Desantis T.Z."/>
            <person name="Gihring T.M."/>
            <person name="Lapidus A."/>
            <person name="Lin L.H."/>
            <person name="Lowry S.R."/>
            <person name="Moser D.P."/>
            <person name="Richardson P.M."/>
            <person name="Southam G."/>
            <person name="Wanger G."/>
            <person name="Pratt L.M."/>
            <person name="Andersen G.L."/>
            <person name="Hazen T.C."/>
            <person name="Brockman F.J."/>
            <person name="Arkin A.P."/>
            <person name="Onstott T.C."/>
        </authorList>
    </citation>
    <scope>NUCLEOTIDE SEQUENCE [LARGE SCALE GENOMIC DNA]</scope>
    <source>
        <strain evidence="2 3">MP104C</strain>
    </source>
</reference>
<dbReference type="AlphaFoldDB" id="B1I6H7"/>
<dbReference type="PANTHER" id="PTHR21666:SF290">
    <property type="entry name" value="PEPTIDASE M23 DOMAIN PROTEIN"/>
    <property type="match status" value="1"/>
</dbReference>
<dbReference type="InterPro" id="IPR011055">
    <property type="entry name" value="Dup_hybrid_motif"/>
</dbReference>
<dbReference type="Proteomes" id="UP000008544">
    <property type="component" value="Chromosome"/>
</dbReference>
<evidence type="ECO:0000313" key="2">
    <source>
        <dbReference type="EMBL" id="ACA60659.1"/>
    </source>
</evidence>
<keyword evidence="3" id="KW-1185">Reference proteome</keyword>
<dbReference type="Gene3D" id="2.70.70.10">
    <property type="entry name" value="Glucose Permease (Domain IIA)"/>
    <property type="match status" value="1"/>
</dbReference>
<dbReference type="OrthoDB" id="9814460at2"/>
<accession>B1I6H7</accession>
<dbReference type="HOGENOM" id="CLU_029425_7_3_9"/>
<dbReference type="InterPro" id="IPR016047">
    <property type="entry name" value="M23ase_b-sheet_dom"/>
</dbReference>
<feature type="domain" description="LysM" evidence="1">
    <location>
        <begin position="97"/>
        <end position="141"/>
    </location>
</feature>
<feature type="domain" description="LysM" evidence="1">
    <location>
        <begin position="48"/>
        <end position="92"/>
    </location>
</feature>
<dbReference type="GO" id="GO:0004222">
    <property type="term" value="F:metalloendopeptidase activity"/>
    <property type="evidence" value="ECO:0007669"/>
    <property type="project" value="TreeGrafter"/>
</dbReference>
<dbReference type="eggNOG" id="COG1388">
    <property type="taxonomic scope" value="Bacteria"/>
</dbReference>
<dbReference type="InterPro" id="IPR050570">
    <property type="entry name" value="Cell_wall_metabolism_enzyme"/>
</dbReference>
<dbReference type="Pfam" id="PF01551">
    <property type="entry name" value="Peptidase_M23"/>
    <property type="match status" value="1"/>
</dbReference>
<dbReference type="CDD" id="cd00118">
    <property type="entry name" value="LysM"/>
    <property type="match status" value="2"/>
</dbReference>
<evidence type="ECO:0000313" key="3">
    <source>
        <dbReference type="Proteomes" id="UP000008544"/>
    </source>
</evidence>
<dbReference type="Pfam" id="PF01476">
    <property type="entry name" value="LysM"/>
    <property type="match status" value="2"/>
</dbReference>
<dbReference type="PANTHER" id="PTHR21666">
    <property type="entry name" value="PEPTIDASE-RELATED"/>
    <property type="match status" value="1"/>
</dbReference>
<dbReference type="SMART" id="SM00257">
    <property type="entry name" value="LysM"/>
    <property type="match status" value="2"/>
</dbReference>
<dbReference type="SUPFAM" id="SSF51261">
    <property type="entry name" value="Duplicated hybrid motif"/>
    <property type="match status" value="1"/>
</dbReference>
<protein>
    <submittedName>
        <fullName evidence="2">Peptidase M23B</fullName>
    </submittedName>
</protein>
<dbReference type="Gene3D" id="3.10.350.10">
    <property type="entry name" value="LysM domain"/>
    <property type="match status" value="2"/>
</dbReference>
<dbReference type="EMBL" id="CP000860">
    <property type="protein sequence ID" value="ACA60659.1"/>
    <property type="molecule type" value="Genomic_DNA"/>
</dbReference>
<dbReference type="KEGG" id="dau:Daud_2172"/>
<dbReference type="STRING" id="477974.Daud_2172"/>
<sequence>MFLKRLLVTGLASVLLAGSYLYPAGARLDEWIPADRPYEYPAARTLSSRYVVKEGDSLWKIAVEHRVDVDTLLELNSIRNPDYIRPGQLLTVPGIRLQHLVQEGENLTVIAVMYRVTVADLVRENGLDNPDRLFPGQRLSVPVHAHGGPAVPAAGWKSLLMPTAGHLTSGFGVREDGQPHYGIDIAADHGAPVRAAEAGRVVFAGPAGTFGLLVILDHGDGLTTYYAHCSEITVSYQDRVNAGEIIARVGSTGRSFGPHLHFEVRWNGEPYDPMLYLTGVGYEI</sequence>
<dbReference type="InterPro" id="IPR018392">
    <property type="entry name" value="LysM"/>
</dbReference>
<gene>
    <name evidence="2" type="ordered locus">Daud_2172</name>
</gene>
<dbReference type="CDD" id="cd12797">
    <property type="entry name" value="M23_peptidase"/>
    <property type="match status" value="1"/>
</dbReference>
<organism evidence="2 3">
    <name type="scientific">Desulforudis audaxviator (strain MP104C)</name>
    <dbReference type="NCBI Taxonomy" id="477974"/>
    <lineage>
        <taxon>Bacteria</taxon>
        <taxon>Bacillati</taxon>
        <taxon>Bacillota</taxon>
        <taxon>Clostridia</taxon>
        <taxon>Thermoanaerobacterales</taxon>
        <taxon>Candidatus Desulforudaceae</taxon>
        <taxon>Candidatus Desulforudis</taxon>
    </lineage>
</organism>
<proteinExistence type="predicted"/>
<name>B1I6H7_DESAP</name>
<dbReference type="PROSITE" id="PS51782">
    <property type="entry name" value="LYSM"/>
    <property type="match status" value="2"/>
</dbReference>
<dbReference type="RefSeq" id="WP_012303234.1">
    <property type="nucleotide sequence ID" value="NC_010424.1"/>
</dbReference>
<reference evidence="3" key="1">
    <citation type="submission" date="2007-10" db="EMBL/GenBank/DDBJ databases">
        <title>Complete sequence of chromosome of Desulforudis audaxviator MP104C.</title>
        <authorList>
            <person name="Copeland A."/>
            <person name="Lucas S."/>
            <person name="Lapidus A."/>
            <person name="Barry K."/>
            <person name="Glavina del Rio T."/>
            <person name="Dalin E."/>
            <person name="Tice H."/>
            <person name="Bruce D."/>
            <person name="Pitluck S."/>
            <person name="Lowry S.R."/>
            <person name="Larimer F."/>
            <person name="Land M.L."/>
            <person name="Hauser L."/>
            <person name="Kyrpides N."/>
            <person name="Ivanova N.N."/>
            <person name="Richardson P."/>
        </authorList>
    </citation>
    <scope>NUCLEOTIDE SEQUENCE [LARGE SCALE GENOMIC DNA]</scope>
    <source>
        <strain evidence="3">MP104C</strain>
    </source>
</reference>